<dbReference type="SUPFAM" id="SSF103088">
    <property type="entry name" value="OmpA-like"/>
    <property type="match status" value="1"/>
</dbReference>
<evidence type="ECO:0000313" key="4">
    <source>
        <dbReference type="EMBL" id="TQD45679.1"/>
    </source>
</evidence>
<evidence type="ECO:0000259" key="3">
    <source>
        <dbReference type="PROSITE" id="PS51123"/>
    </source>
</evidence>
<proteinExistence type="predicted"/>
<dbReference type="Pfam" id="PF00691">
    <property type="entry name" value="OmpA"/>
    <property type="match status" value="1"/>
</dbReference>
<dbReference type="Gene3D" id="3.30.1330.60">
    <property type="entry name" value="OmpA-like domain"/>
    <property type="match status" value="1"/>
</dbReference>
<dbReference type="Proteomes" id="UP000318212">
    <property type="component" value="Unassembled WGS sequence"/>
</dbReference>
<reference evidence="4 5" key="1">
    <citation type="submission" date="2019-06" db="EMBL/GenBank/DDBJ databases">
        <title>Lysobacter alkalisoli sp. nov. isolated from saline soil.</title>
        <authorList>
            <person name="Sun J.-Q."/>
            <person name="Xu L."/>
        </authorList>
    </citation>
    <scope>NUCLEOTIDE SEQUENCE [LARGE SCALE GENOMIC DNA]</scope>
    <source>
        <strain evidence="4 5">JCM 31130</strain>
    </source>
</reference>
<protein>
    <submittedName>
        <fullName evidence="4">OmpA family protein</fullName>
    </submittedName>
</protein>
<evidence type="ECO:0000256" key="1">
    <source>
        <dbReference type="PROSITE-ProRule" id="PRU00473"/>
    </source>
</evidence>
<sequence length="491" mass="51963">MPAHARSLPTRGQSLCRGQVDERLAVCRRRWTRPRRHQHRRTVGRPGARRGPGLQRQEARLGSALRNGGRDRALWTAAGGVVQAARRRRGTGWSDRTLNDASVPDGRRCLHIGVSLPGLASLLATTHPRRSSSAKPAVGPGPPWMPGNSTQPHLPQDGSMISRTVLLASVAACLAMTACGDAPAPPEASRAEAAAPAPDAPEAAAPPSFDIAEIPVSDAPLGDFPYFSVPEGYYTNEQFSSTIEAGRFPMWVGDMFIAVEGRIHQANIRVDDGKSFSTLEVEEKVRDAIAGAGGVELSNMVIPKSHTQDVLTRAFTQEFSNGLCWPSEPVRTYVVHRTDKDIWVHACTYGGIGAAWVIVETATSVAMPEPVDAATLGAQLDDGEARLPIAFPSASTALPDNAQSQVAALASALEARPALRLEILGYAGAMGDAAADALSKDRARAVIDALESLGIAGERLRGADAPEPEASQEEGAAPAPETARVILVRSP</sequence>
<dbReference type="AlphaFoldDB" id="A0A508A6S2"/>
<evidence type="ECO:0000256" key="2">
    <source>
        <dbReference type="SAM" id="MobiDB-lite"/>
    </source>
</evidence>
<feature type="region of interest" description="Disordered" evidence="2">
    <location>
        <begin position="181"/>
        <end position="206"/>
    </location>
</feature>
<gene>
    <name evidence="4" type="ORF">FKV25_07570</name>
</gene>
<keyword evidence="1" id="KW-0472">Membrane</keyword>
<organism evidence="4 5">
    <name type="scientific">Marilutibacter aestuarii</name>
    <dbReference type="NCBI Taxonomy" id="1706195"/>
    <lineage>
        <taxon>Bacteria</taxon>
        <taxon>Pseudomonadati</taxon>
        <taxon>Pseudomonadota</taxon>
        <taxon>Gammaproteobacteria</taxon>
        <taxon>Lysobacterales</taxon>
        <taxon>Lysobacteraceae</taxon>
        <taxon>Marilutibacter</taxon>
    </lineage>
</organism>
<feature type="region of interest" description="Disordered" evidence="2">
    <location>
        <begin position="127"/>
        <end position="157"/>
    </location>
</feature>
<feature type="region of interest" description="Disordered" evidence="2">
    <location>
        <begin position="458"/>
        <end position="483"/>
    </location>
</feature>
<feature type="compositionally biased region" description="Low complexity" evidence="2">
    <location>
        <begin position="187"/>
        <end position="206"/>
    </location>
</feature>
<dbReference type="GO" id="GO:0016020">
    <property type="term" value="C:membrane"/>
    <property type="evidence" value="ECO:0007669"/>
    <property type="project" value="UniProtKB-UniRule"/>
</dbReference>
<keyword evidence="5" id="KW-1185">Reference proteome</keyword>
<name>A0A508A6S2_9GAMM</name>
<dbReference type="EMBL" id="VICE01000071">
    <property type="protein sequence ID" value="TQD45679.1"/>
    <property type="molecule type" value="Genomic_DNA"/>
</dbReference>
<feature type="domain" description="OmpA-like" evidence="3">
    <location>
        <begin position="378"/>
        <end position="491"/>
    </location>
</feature>
<dbReference type="OrthoDB" id="9792021at2"/>
<comment type="caution">
    <text evidence="4">The sequence shown here is derived from an EMBL/GenBank/DDBJ whole genome shotgun (WGS) entry which is preliminary data.</text>
</comment>
<evidence type="ECO:0000313" key="5">
    <source>
        <dbReference type="Proteomes" id="UP000318212"/>
    </source>
</evidence>
<dbReference type="InterPro" id="IPR006665">
    <property type="entry name" value="OmpA-like"/>
</dbReference>
<accession>A0A508A6S2</accession>
<feature type="region of interest" description="Disordered" evidence="2">
    <location>
        <begin position="35"/>
        <end position="57"/>
    </location>
</feature>
<dbReference type="InterPro" id="IPR036737">
    <property type="entry name" value="OmpA-like_sf"/>
</dbReference>
<dbReference type="PROSITE" id="PS51123">
    <property type="entry name" value="OMPA_2"/>
    <property type="match status" value="1"/>
</dbReference>